<organism evidence="1">
    <name type="scientific">Castor canadensis</name>
    <name type="common">American beaver</name>
    <dbReference type="NCBI Taxonomy" id="51338"/>
    <lineage>
        <taxon>Eukaryota</taxon>
        <taxon>Metazoa</taxon>
        <taxon>Chordata</taxon>
        <taxon>Craniata</taxon>
        <taxon>Vertebrata</taxon>
        <taxon>Euteleostomi</taxon>
        <taxon>Mammalia</taxon>
        <taxon>Eutheria</taxon>
        <taxon>Euarchontoglires</taxon>
        <taxon>Glires</taxon>
        <taxon>Rodentia</taxon>
        <taxon>Castorimorpha</taxon>
        <taxon>Castoridae</taxon>
        <taxon>Castor</taxon>
    </lineage>
</organism>
<accession>A0A8B7TKU6</accession>
<dbReference type="AlphaFoldDB" id="A0A8B7TKU6"/>
<evidence type="ECO:0000313" key="1">
    <source>
        <dbReference type="RefSeq" id="XP_020008168.1"/>
    </source>
</evidence>
<dbReference type="GO" id="GO:0097682">
    <property type="term" value="F:intracellularly phosphatidylinositol-3,5-bisphosphate-gated monatomic cation channel activity"/>
    <property type="evidence" value="ECO:0007669"/>
    <property type="project" value="TreeGrafter"/>
</dbReference>
<name>A0A8B7TKU6_CASCN</name>
<gene>
    <name evidence="1" type="primary">LOC109676041</name>
</gene>
<dbReference type="GO" id="GO:0019722">
    <property type="term" value="P:calcium-mediated signaling"/>
    <property type="evidence" value="ECO:0007669"/>
    <property type="project" value="TreeGrafter"/>
</dbReference>
<dbReference type="RefSeq" id="XP_020008168.1">
    <property type="nucleotide sequence ID" value="XM_020152579.1"/>
</dbReference>
<dbReference type="GO" id="GO:0005765">
    <property type="term" value="C:lysosomal membrane"/>
    <property type="evidence" value="ECO:0007669"/>
    <property type="project" value="InterPro"/>
</dbReference>
<feature type="non-terminal residue" evidence="1">
    <location>
        <position position="192"/>
    </location>
</feature>
<dbReference type="InterPro" id="IPR028798">
    <property type="entry name" value="TPC2"/>
</dbReference>
<sequence length="192" mass="20785">MKCLSLRHSGRSSSRTPAGFAPAQWSRALAGSCASGGSRTACGYGMAEPRAESEPLLGRFRGGSGGSSGDCPPGLLTCRSVQVGPDGVALQDLCINQAVVFIEDAIQYRSIYHRMDASAMRLYRWYYSKGCQRVLNFTIFLILALAFIETPSSFTRTADVRYRSLPWEPPCGLTEGVEALCLLVFLADVSVK</sequence>
<dbReference type="GO" id="GO:0015280">
    <property type="term" value="F:ligand-gated sodium channel activity"/>
    <property type="evidence" value="ECO:0007669"/>
    <property type="project" value="TreeGrafter"/>
</dbReference>
<protein>
    <submittedName>
        <fullName evidence="1">Two pore calcium channel protein 2-like</fullName>
    </submittedName>
</protein>
<dbReference type="GO" id="GO:0022832">
    <property type="term" value="F:voltage-gated channel activity"/>
    <property type="evidence" value="ECO:0007669"/>
    <property type="project" value="InterPro"/>
</dbReference>
<dbReference type="OrthoDB" id="416585at2759"/>
<proteinExistence type="predicted"/>
<dbReference type="PANTHER" id="PTHR46768">
    <property type="entry name" value="TWO PORE CALCIUM CHANNEL PROTEIN 2"/>
    <property type="match status" value="1"/>
</dbReference>
<dbReference type="PANTHER" id="PTHR46768:SF1">
    <property type="entry name" value="TWO PORE CHANNEL PROTEIN 2"/>
    <property type="match status" value="1"/>
</dbReference>
<reference evidence="1" key="1">
    <citation type="submission" date="2025-08" db="UniProtKB">
        <authorList>
            <consortium name="RefSeq"/>
        </authorList>
    </citation>
    <scope>IDENTIFICATION</scope>
    <source>
        <tissue evidence="1">Leukocyte</tissue>
    </source>
</reference>
<dbReference type="GO" id="GO:0075509">
    <property type="term" value="P:endocytosis involved in viral entry into host cell"/>
    <property type="evidence" value="ECO:0007669"/>
    <property type="project" value="TreeGrafter"/>
</dbReference>
<dbReference type="KEGG" id="ccan:109676041"/>